<dbReference type="InterPro" id="IPR007709">
    <property type="entry name" value="N-FG_amidohydro"/>
</dbReference>
<evidence type="ECO:0000313" key="1">
    <source>
        <dbReference type="EMBL" id="MFD1340872.1"/>
    </source>
</evidence>
<dbReference type="RefSeq" id="WP_386800933.1">
    <property type="nucleotide sequence ID" value="NZ_JBHTMU010000001.1"/>
</dbReference>
<dbReference type="EMBL" id="JBHTMU010000001">
    <property type="protein sequence ID" value="MFD1340872.1"/>
    <property type="molecule type" value="Genomic_DNA"/>
</dbReference>
<reference evidence="2" key="1">
    <citation type="journal article" date="2019" name="Int. J. Syst. Evol. Microbiol.">
        <title>The Global Catalogue of Microorganisms (GCM) 10K type strain sequencing project: providing services to taxonomists for standard genome sequencing and annotation.</title>
        <authorList>
            <consortium name="The Broad Institute Genomics Platform"/>
            <consortium name="The Broad Institute Genome Sequencing Center for Infectious Disease"/>
            <person name="Wu L."/>
            <person name="Ma J."/>
        </authorList>
    </citation>
    <scope>NUCLEOTIDE SEQUENCE [LARGE SCALE GENOMIC DNA]</scope>
    <source>
        <strain evidence="2">CCUG 62953</strain>
    </source>
</reference>
<sequence length="261" mass="27794">MNAEPEQILSPADGPAFELEDGAPDAPLVLICEHASARIPAALGDLGLLPEDRLSHAAWDPGARKVAAALAEAFRAPLLAARFSRLVYDLNRPPEAASAIPAKSERVAIPGNADLADAARTARIDALYHPFHTEAERVLAARGDTPLITIHSFTPVFDGARRATELGFLHDADDRLAQALLTASKVEGGFLSELNAPYSAADGVTHTLERHGTRAGRSNAMIEIRNDLIADEAGVRRVAEHLARALATVLAVTPERTRHDA</sequence>
<dbReference type="Pfam" id="PF05013">
    <property type="entry name" value="FGase"/>
    <property type="match status" value="1"/>
</dbReference>
<dbReference type="Gene3D" id="3.40.630.40">
    <property type="entry name" value="Zn-dependent exopeptidases"/>
    <property type="match status" value="1"/>
</dbReference>
<dbReference type="InterPro" id="IPR011227">
    <property type="entry name" value="UCP029730"/>
</dbReference>
<protein>
    <submittedName>
        <fullName evidence="1">N-formylglutamate amidohydrolase</fullName>
    </submittedName>
</protein>
<accession>A0ABW3ZCG5</accession>
<dbReference type="SUPFAM" id="SSF53187">
    <property type="entry name" value="Zn-dependent exopeptidases"/>
    <property type="match status" value="1"/>
</dbReference>
<proteinExistence type="predicted"/>
<gene>
    <name evidence="1" type="ORF">ACFQ4E_00385</name>
</gene>
<name>A0ABW3ZCG5_9RHOB</name>
<dbReference type="Proteomes" id="UP001597135">
    <property type="component" value="Unassembled WGS sequence"/>
</dbReference>
<dbReference type="PIRSF" id="PIRSF029730">
    <property type="entry name" value="UCP029730"/>
    <property type="match status" value="1"/>
</dbReference>
<organism evidence="1 2">
    <name type="scientific">Litorisediminicola beolgyonensis</name>
    <dbReference type="NCBI Taxonomy" id="1173614"/>
    <lineage>
        <taxon>Bacteria</taxon>
        <taxon>Pseudomonadati</taxon>
        <taxon>Pseudomonadota</taxon>
        <taxon>Alphaproteobacteria</taxon>
        <taxon>Rhodobacterales</taxon>
        <taxon>Paracoccaceae</taxon>
        <taxon>Litorisediminicola</taxon>
    </lineage>
</organism>
<keyword evidence="2" id="KW-1185">Reference proteome</keyword>
<comment type="caution">
    <text evidence="1">The sequence shown here is derived from an EMBL/GenBank/DDBJ whole genome shotgun (WGS) entry which is preliminary data.</text>
</comment>
<evidence type="ECO:0000313" key="2">
    <source>
        <dbReference type="Proteomes" id="UP001597135"/>
    </source>
</evidence>